<name>A0ABD2QN41_9PLAT</name>
<evidence type="ECO:0000313" key="2">
    <source>
        <dbReference type="EMBL" id="KAL3320855.1"/>
    </source>
</evidence>
<feature type="chain" id="PRO_5044845611" evidence="1">
    <location>
        <begin position="28"/>
        <end position="119"/>
    </location>
</feature>
<dbReference type="Proteomes" id="UP001626550">
    <property type="component" value="Unassembled WGS sequence"/>
</dbReference>
<sequence>MPHSNKEIWQEIFHIFLGLLIDRLCWAKETRVNGVAEKMAQNRFMICTGDHSLCNLNISSSSFQRFNQEDKTRVPEERALNAATGPSPLIVEFGGVPCISGPKSLNCPSKIQYQFTADK</sequence>
<proteinExistence type="predicted"/>
<dbReference type="AlphaFoldDB" id="A0ABD2QN41"/>
<comment type="caution">
    <text evidence="2">The sequence shown here is derived from an EMBL/GenBank/DDBJ whole genome shotgun (WGS) entry which is preliminary data.</text>
</comment>
<dbReference type="EMBL" id="JBJKFK010000025">
    <property type="protein sequence ID" value="KAL3320855.1"/>
    <property type="molecule type" value="Genomic_DNA"/>
</dbReference>
<keyword evidence="1" id="KW-0732">Signal</keyword>
<evidence type="ECO:0000256" key="1">
    <source>
        <dbReference type="SAM" id="SignalP"/>
    </source>
</evidence>
<reference evidence="2 3" key="1">
    <citation type="submission" date="2024-11" db="EMBL/GenBank/DDBJ databases">
        <title>Adaptive evolution of stress response genes in parasites aligns with host niche diversity.</title>
        <authorList>
            <person name="Hahn C."/>
            <person name="Resl P."/>
        </authorList>
    </citation>
    <scope>NUCLEOTIDE SEQUENCE [LARGE SCALE GENOMIC DNA]</scope>
    <source>
        <strain evidence="2">EGGRZ-B1_66</strain>
        <tissue evidence="2">Body</tissue>
    </source>
</reference>
<protein>
    <submittedName>
        <fullName evidence="2">Uncharacterized protein</fullName>
    </submittedName>
</protein>
<feature type="signal peptide" evidence="1">
    <location>
        <begin position="1"/>
        <end position="27"/>
    </location>
</feature>
<evidence type="ECO:0000313" key="3">
    <source>
        <dbReference type="Proteomes" id="UP001626550"/>
    </source>
</evidence>
<gene>
    <name evidence="2" type="ORF">Ciccas_000482</name>
</gene>
<keyword evidence="3" id="KW-1185">Reference proteome</keyword>
<accession>A0ABD2QN41</accession>
<organism evidence="2 3">
    <name type="scientific">Cichlidogyrus casuarinus</name>
    <dbReference type="NCBI Taxonomy" id="1844966"/>
    <lineage>
        <taxon>Eukaryota</taxon>
        <taxon>Metazoa</taxon>
        <taxon>Spiralia</taxon>
        <taxon>Lophotrochozoa</taxon>
        <taxon>Platyhelminthes</taxon>
        <taxon>Monogenea</taxon>
        <taxon>Monopisthocotylea</taxon>
        <taxon>Dactylogyridea</taxon>
        <taxon>Ancyrocephalidae</taxon>
        <taxon>Cichlidogyrus</taxon>
    </lineage>
</organism>